<dbReference type="RefSeq" id="WP_052100143.1">
    <property type="nucleotide sequence ID" value="NZ_KN150853.1"/>
</dbReference>
<dbReference type="GO" id="GO:0003677">
    <property type="term" value="F:DNA binding"/>
    <property type="evidence" value="ECO:0007669"/>
    <property type="project" value="UniProtKB-KW"/>
</dbReference>
<dbReference type="EMBL" id="JPGD01000006">
    <property type="protein sequence ID" value="KGB91791.1"/>
    <property type="molecule type" value="Genomic_DNA"/>
</dbReference>
<evidence type="ECO:0000313" key="8">
    <source>
        <dbReference type="Proteomes" id="UP000029575"/>
    </source>
</evidence>
<dbReference type="InterPro" id="IPR000847">
    <property type="entry name" value="LysR_HTH_N"/>
</dbReference>
<dbReference type="AlphaFoldDB" id="A0AA89CDE0"/>
<dbReference type="CDD" id="cd08475">
    <property type="entry name" value="PBP2_CrgA_like_6"/>
    <property type="match status" value="1"/>
</dbReference>
<comment type="caution">
    <text evidence="7">The sequence shown here is derived from an EMBL/GenBank/DDBJ whole genome shotgun (WGS) entry which is preliminary data.</text>
</comment>
<evidence type="ECO:0000256" key="2">
    <source>
        <dbReference type="ARBA" id="ARBA00023015"/>
    </source>
</evidence>
<feature type="compositionally biased region" description="Basic and acidic residues" evidence="5">
    <location>
        <begin position="308"/>
        <end position="324"/>
    </location>
</feature>
<proteinExistence type="inferred from homology"/>
<feature type="domain" description="HTH lysR-type" evidence="6">
    <location>
        <begin position="11"/>
        <end position="60"/>
    </location>
</feature>
<evidence type="ECO:0000259" key="6">
    <source>
        <dbReference type="PROSITE" id="PS50931"/>
    </source>
</evidence>
<dbReference type="Pfam" id="PF00126">
    <property type="entry name" value="HTH_1"/>
    <property type="match status" value="1"/>
</dbReference>
<dbReference type="Proteomes" id="UP000029575">
    <property type="component" value="Unassembled WGS sequence"/>
</dbReference>
<accession>A0AA89CDE0</accession>
<feature type="region of interest" description="Disordered" evidence="5">
    <location>
        <begin position="299"/>
        <end position="324"/>
    </location>
</feature>
<comment type="similarity">
    <text evidence="1">Belongs to the LysR transcriptional regulatory family.</text>
</comment>
<dbReference type="InterPro" id="IPR058163">
    <property type="entry name" value="LysR-type_TF_proteobact-type"/>
</dbReference>
<keyword evidence="3" id="KW-0238">DNA-binding</keyword>
<name>A0AA89CDE0_BURCE</name>
<sequence>MDERLRGVAEFVEVVESGSFAAAALRVGVTRSAVAKVVARLEHRLGVRLLQRTTRQLNLTEEGSVYYEQCRRLLAELGETEAALDAGRREPSGRLRISVPVLFGRQCVAPVMRRLVERHPRLEIDVSFSDRVADLIDDGFDIAVRIGELADTSALVGRRLGVQRMGICASPAYLDRHGRPSGLDDLVSHVGIAYSRGGQPVPWRIIGADGQVHDHRAAGRLRFDDLQAIAEAAAAGAGLAWLPCWLMAPYLRDGRLALVMDSNSVSGAEVFAVRPKSRHVPSKVRVVVDALVDEIPRLLASDDADGQGEPHRREREPRPSRMVG</sequence>
<dbReference type="SUPFAM" id="SSF46785">
    <property type="entry name" value="Winged helix' DNA-binding domain"/>
    <property type="match status" value="1"/>
</dbReference>
<dbReference type="Pfam" id="PF03466">
    <property type="entry name" value="LysR_substrate"/>
    <property type="match status" value="1"/>
</dbReference>
<dbReference type="InterPro" id="IPR036388">
    <property type="entry name" value="WH-like_DNA-bd_sf"/>
</dbReference>
<evidence type="ECO:0000256" key="3">
    <source>
        <dbReference type="ARBA" id="ARBA00023125"/>
    </source>
</evidence>
<protein>
    <submittedName>
        <fullName evidence="7">Bacterial regulatory helix-turn-helix, lysR family protein</fullName>
    </submittedName>
</protein>
<dbReference type="PANTHER" id="PTHR30537">
    <property type="entry name" value="HTH-TYPE TRANSCRIPTIONAL REGULATOR"/>
    <property type="match status" value="1"/>
</dbReference>
<dbReference type="PROSITE" id="PS50931">
    <property type="entry name" value="HTH_LYSR"/>
    <property type="match status" value="1"/>
</dbReference>
<keyword evidence="2" id="KW-0805">Transcription regulation</keyword>
<dbReference type="InterPro" id="IPR005119">
    <property type="entry name" value="LysR_subst-bd"/>
</dbReference>
<gene>
    <name evidence="7" type="ORF">DM43_1656</name>
</gene>
<evidence type="ECO:0000256" key="4">
    <source>
        <dbReference type="ARBA" id="ARBA00023163"/>
    </source>
</evidence>
<dbReference type="Gene3D" id="3.40.190.290">
    <property type="match status" value="1"/>
</dbReference>
<evidence type="ECO:0000256" key="5">
    <source>
        <dbReference type="SAM" id="MobiDB-lite"/>
    </source>
</evidence>
<dbReference type="Gene3D" id="1.10.10.10">
    <property type="entry name" value="Winged helix-like DNA-binding domain superfamily/Winged helix DNA-binding domain"/>
    <property type="match status" value="1"/>
</dbReference>
<keyword evidence="4" id="KW-0804">Transcription</keyword>
<dbReference type="InterPro" id="IPR036390">
    <property type="entry name" value="WH_DNA-bd_sf"/>
</dbReference>
<evidence type="ECO:0000256" key="1">
    <source>
        <dbReference type="ARBA" id="ARBA00009437"/>
    </source>
</evidence>
<dbReference type="SUPFAM" id="SSF53850">
    <property type="entry name" value="Periplasmic binding protein-like II"/>
    <property type="match status" value="1"/>
</dbReference>
<dbReference type="PANTHER" id="PTHR30537:SF5">
    <property type="entry name" value="HTH-TYPE TRANSCRIPTIONAL ACTIVATOR TTDR-RELATED"/>
    <property type="match status" value="1"/>
</dbReference>
<dbReference type="FunFam" id="1.10.10.10:FF:000001">
    <property type="entry name" value="LysR family transcriptional regulator"/>
    <property type="match status" value="1"/>
</dbReference>
<evidence type="ECO:0000313" key="7">
    <source>
        <dbReference type="EMBL" id="KGB91791.1"/>
    </source>
</evidence>
<organism evidence="7 8">
    <name type="scientific">Burkholderia cepacia</name>
    <name type="common">Pseudomonas cepacia</name>
    <dbReference type="NCBI Taxonomy" id="292"/>
    <lineage>
        <taxon>Bacteria</taxon>
        <taxon>Pseudomonadati</taxon>
        <taxon>Pseudomonadota</taxon>
        <taxon>Betaproteobacteria</taxon>
        <taxon>Burkholderiales</taxon>
        <taxon>Burkholderiaceae</taxon>
        <taxon>Burkholderia</taxon>
        <taxon>Burkholderia cepacia complex</taxon>
    </lineage>
</organism>
<reference evidence="7 8" key="1">
    <citation type="submission" date="2014-06" db="EMBL/GenBank/DDBJ databases">
        <authorList>
            <person name="Bishop-Lilly K.A."/>
            <person name="Broomall S.M."/>
            <person name="Chain P.S."/>
            <person name="Chertkov O."/>
            <person name="Coyne S.R."/>
            <person name="Daligault H.E."/>
            <person name="Davenport K.W."/>
            <person name="Erkkila T."/>
            <person name="Frey K.G."/>
            <person name="Gibbons H.S."/>
            <person name="Gu W."/>
            <person name="Jaissle J."/>
            <person name="Johnson S.L."/>
            <person name="Koroleva G.I."/>
            <person name="Ladner J.T."/>
            <person name="Lo C.-C."/>
            <person name="Minogue T.D."/>
            <person name="Munk C."/>
            <person name="Palacios G.F."/>
            <person name="Redden C.L."/>
            <person name="Rosenzweig C.N."/>
            <person name="Scholz M.B."/>
            <person name="Teshima H."/>
            <person name="Xu Y."/>
        </authorList>
    </citation>
    <scope>NUCLEOTIDE SEQUENCE [LARGE SCALE GENOMIC DNA]</scope>
    <source>
        <strain evidence="7 8">DWS 37UF10B-2</strain>
    </source>
</reference>
<dbReference type="GO" id="GO:0003700">
    <property type="term" value="F:DNA-binding transcription factor activity"/>
    <property type="evidence" value="ECO:0007669"/>
    <property type="project" value="InterPro"/>
</dbReference>